<evidence type="ECO:0000259" key="6">
    <source>
        <dbReference type="SMART" id="SM00092"/>
    </source>
</evidence>
<feature type="signal peptide" evidence="5">
    <location>
        <begin position="1"/>
        <end position="22"/>
    </location>
</feature>
<keyword evidence="3" id="KW-0964">Secreted</keyword>
<dbReference type="GO" id="GO:0003676">
    <property type="term" value="F:nucleic acid binding"/>
    <property type="evidence" value="ECO:0007669"/>
    <property type="project" value="InterPro"/>
</dbReference>
<dbReference type="Ensembl" id="ENSCCRT00010097448.1">
    <property type="protein sequence ID" value="ENSCCRP00010087875.1"/>
    <property type="gene ID" value="ENSCCRG00010038387.1"/>
</dbReference>
<keyword evidence="8" id="KW-1185">Reference proteome</keyword>
<dbReference type="GO" id="GO:0004540">
    <property type="term" value="F:RNA nuclease activity"/>
    <property type="evidence" value="ECO:0007669"/>
    <property type="project" value="TreeGrafter"/>
</dbReference>
<evidence type="ECO:0000256" key="1">
    <source>
        <dbReference type="ARBA" id="ARBA00004613"/>
    </source>
</evidence>
<sequence length="163" mass="18481">MEIHQSTVILLLLLCVSSYTHAQPAHTMRRYQNFLNHHRGPYVNVEMCTSEIRHRKITDSAGYCKPVNSFIRAPDHLITAVCSGGTRLYYNLFRSGTPFDVVTCRLKSGQTHPDCEYDRGRLSIGNIVLGCEHGLPVHYEMGSHFMLRRPGSSWGFDALRKGT</sequence>
<dbReference type="GO" id="GO:0001525">
    <property type="term" value="P:angiogenesis"/>
    <property type="evidence" value="ECO:0007669"/>
    <property type="project" value="TreeGrafter"/>
</dbReference>
<dbReference type="Proteomes" id="UP000694427">
    <property type="component" value="Unplaced"/>
</dbReference>
<feature type="chain" id="PRO_5034999147" evidence="5">
    <location>
        <begin position="23"/>
        <end position="163"/>
    </location>
</feature>
<feature type="domain" description="Ribonuclease A-domain" evidence="6">
    <location>
        <begin position="27"/>
        <end position="143"/>
    </location>
</feature>
<evidence type="ECO:0000256" key="3">
    <source>
        <dbReference type="ARBA" id="ARBA00022525"/>
    </source>
</evidence>
<keyword evidence="5" id="KW-0732">Signal</keyword>
<dbReference type="GO" id="GO:0005576">
    <property type="term" value="C:extracellular region"/>
    <property type="evidence" value="ECO:0007669"/>
    <property type="project" value="UniProtKB-SubCell"/>
</dbReference>
<protein>
    <submittedName>
        <fullName evidence="7">Ribonuclease like 2</fullName>
    </submittedName>
</protein>
<proteinExistence type="inferred from homology"/>
<dbReference type="SMART" id="SM00092">
    <property type="entry name" value="RNAse_Pc"/>
    <property type="match status" value="1"/>
</dbReference>
<dbReference type="InterPro" id="IPR001427">
    <property type="entry name" value="RNaseA"/>
</dbReference>
<dbReference type="PANTHER" id="PTHR11437">
    <property type="entry name" value="RIBONUCLEASE"/>
    <property type="match status" value="1"/>
</dbReference>
<organism evidence="7 8">
    <name type="scientific">Cyprinus carpio</name>
    <name type="common">Common carp</name>
    <dbReference type="NCBI Taxonomy" id="7962"/>
    <lineage>
        <taxon>Eukaryota</taxon>
        <taxon>Metazoa</taxon>
        <taxon>Chordata</taxon>
        <taxon>Craniata</taxon>
        <taxon>Vertebrata</taxon>
        <taxon>Euteleostomi</taxon>
        <taxon>Actinopterygii</taxon>
        <taxon>Neopterygii</taxon>
        <taxon>Teleostei</taxon>
        <taxon>Ostariophysi</taxon>
        <taxon>Cypriniformes</taxon>
        <taxon>Cyprinidae</taxon>
        <taxon>Cyprininae</taxon>
        <taxon>Cyprinus</taxon>
    </lineage>
</organism>
<dbReference type="InterPro" id="IPR036816">
    <property type="entry name" value="RNaseA-like_dom_sf"/>
</dbReference>
<accession>A0A8C1NE67</accession>
<dbReference type="Pfam" id="PF00074">
    <property type="entry name" value="RnaseA"/>
    <property type="match status" value="1"/>
</dbReference>
<dbReference type="InterPro" id="IPR023412">
    <property type="entry name" value="RNaseA_domain"/>
</dbReference>
<comment type="subcellular location">
    <subcellularLocation>
        <location evidence="1">Secreted</location>
    </subcellularLocation>
</comment>
<comment type="similarity">
    <text evidence="2">Belongs to the pancreatic ribonuclease family.</text>
</comment>
<keyword evidence="4" id="KW-1015">Disulfide bond</keyword>
<dbReference type="PANTHER" id="PTHR11437:SF10">
    <property type="entry name" value="ANGIOGENIN-RELATED"/>
    <property type="match status" value="1"/>
</dbReference>
<dbReference type="SUPFAM" id="SSF54076">
    <property type="entry name" value="RNase A-like"/>
    <property type="match status" value="1"/>
</dbReference>
<evidence type="ECO:0000256" key="4">
    <source>
        <dbReference type="ARBA" id="ARBA00023157"/>
    </source>
</evidence>
<evidence type="ECO:0000256" key="2">
    <source>
        <dbReference type="ARBA" id="ARBA00005600"/>
    </source>
</evidence>
<reference evidence="7" key="2">
    <citation type="submission" date="2025-09" db="UniProtKB">
        <authorList>
            <consortium name="Ensembl"/>
        </authorList>
    </citation>
    <scope>IDENTIFICATION</scope>
</reference>
<dbReference type="GO" id="GO:0050829">
    <property type="term" value="P:defense response to Gram-negative bacterium"/>
    <property type="evidence" value="ECO:0007669"/>
    <property type="project" value="TreeGrafter"/>
</dbReference>
<name>A0A8C1NE67_CYPCA</name>
<dbReference type="AlphaFoldDB" id="A0A8C1NE67"/>
<reference evidence="7" key="1">
    <citation type="submission" date="2025-08" db="UniProtKB">
        <authorList>
            <consortium name="Ensembl"/>
        </authorList>
    </citation>
    <scope>IDENTIFICATION</scope>
</reference>
<evidence type="ECO:0000256" key="5">
    <source>
        <dbReference type="SAM" id="SignalP"/>
    </source>
</evidence>
<dbReference type="GO" id="GO:0050830">
    <property type="term" value="P:defense response to Gram-positive bacterium"/>
    <property type="evidence" value="ECO:0007669"/>
    <property type="project" value="TreeGrafter"/>
</dbReference>
<dbReference type="Gene3D" id="3.10.130.10">
    <property type="entry name" value="Ribonuclease A-like domain"/>
    <property type="match status" value="1"/>
</dbReference>
<evidence type="ECO:0000313" key="7">
    <source>
        <dbReference type="Ensembl" id="ENSCCRP00010087875.1"/>
    </source>
</evidence>
<evidence type="ECO:0000313" key="8">
    <source>
        <dbReference type="Proteomes" id="UP000694427"/>
    </source>
</evidence>